<protein>
    <submittedName>
        <fullName evidence="2">SagB/ThcOx family dehydrogenase</fullName>
    </submittedName>
</protein>
<dbReference type="NCBIfam" id="TIGR03605">
    <property type="entry name" value="antibiot_sagB"/>
    <property type="match status" value="1"/>
</dbReference>
<evidence type="ECO:0000313" key="2">
    <source>
        <dbReference type="EMBL" id="MDE4908819.1"/>
    </source>
</evidence>
<sequence>MTQTLYRNLEKSDQMIGRTQPPLELPYTGGGEIIHLPAPTSVTIPPIDLRDAIQHRESRRSYRKEPITIAELSFLLWCTQGVKKVTTGEYTFRTVPSAGARHAFETYVLVNNVEGITPGLYRYLAIENQLAEVNRERGIADSMFQACLYQQFVKENAVTVIWVAVPYRMTWRYSERGYRYLFLDAGHACQNLYLGAEAVGCGVCAIGAFDDEAMNQLLGIDGETQFCIYAATVGKMTHRK</sequence>
<dbReference type="AlphaFoldDB" id="A0A9Q4KUC7"/>
<evidence type="ECO:0000259" key="1">
    <source>
        <dbReference type="Pfam" id="PF00881"/>
    </source>
</evidence>
<dbReference type="GO" id="GO:0016491">
    <property type="term" value="F:oxidoreductase activity"/>
    <property type="evidence" value="ECO:0007669"/>
    <property type="project" value="InterPro"/>
</dbReference>
<dbReference type="Proteomes" id="UP001143747">
    <property type="component" value="Unassembled WGS sequence"/>
</dbReference>
<name>A0A9Q4KUC7_9EURY</name>
<dbReference type="Gene3D" id="3.40.109.10">
    <property type="entry name" value="NADH Oxidase"/>
    <property type="match status" value="1"/>
</dbReference>
<dbReference type="InterPro" id="IPR020051">
    <property type="entry name" value="SagB-type_dehydrogenase"/>
</dbReference>
<dbReference type="RefSeq" id="WP_274925430.1">
    <property type="nucleotide sequence ID" value="NZ_JAKELO010000002.1"/>
</dbReference>
<accession>A0A9Q4KUC7</accession>
<gene>
    <name evidence="2" type="ORF">L0665_09390</name>
</gene>
<dbReference type="PANTHER" id="PTHR43745">
    <property type="entry name" value="NITROREDUCTASE MJ1384-RELATED"/>
    <property type="match status" value="1"/>
</dbReference>
<dbReference type="PANTHER" id="PTHR43745:SF2">
    <property type="entry name" value="NITROREDUCTASE MJ1384-RELATED"/>
    <property type="match status" value="1"/>
</dbReference>
<dbReference type="CDD" id="cd02142">
    <property type="entry name" value="McbC_SagB-like_oxidoreductase"/>
    <property type="match status" value="1"/>
</dbReference>
<dbReference type="InterPro" id="IPR052544">
    <property type="entry name" value="Bacteriocin_Proc_Enz"/>
</dbReference>
<comment type="caution">
    <text evidence="2">The sequence shown here is derived from an EMBL/GenBank/DDBJ whole genome shotgun (WGS) entry which is preliminary data.</text>
</comment>
<feature type="domain" description="Nitroreductase" evidence="1">
    <location>
        <begin position="53"/>
        <end position="235"/>
    </location>
</feature>
<dbReference type="Pfam" id="PF00881">
    <property type="entry name" value="Nitroreductase"/>
    <property type="match status" value="1"/>
</dbReference>
<organism evidence="2 3">
    <name type="scientific">Methanogenium marinum</name>
    <dbReference type="NCBI Taxonomy" id="348610"/>
    <lineage>
        <taxon>Archaea</taxon>
        <taxon>Methanobacteriati</taxon>
        <taxon>Methanobacteriota</taxon>
        <taxon>Stenosarchaea group</taxon>
        <taxon>Methanomicrobia</taxon>
        <taxon>Methanomicrobiales</taxon>
        <taxon>Methanomicrobiaceae</taxon>
        <taxon>Methanogenium</taxon>
    </lineage>
</organism>
<dbReference type="InterPro" id="IPR000415">
    <property type="entry name" value="Nitroreductase-like"/>
</dbReference>
<keyword evidence="3" id="KW-1185">Reference proteome</keyword>
<dbReference type="SUPFAM" id="SSF55469">
    <property type="entry name" value="FMN-dependent nitroreductase-like"/>
    <property type="match status" value="1"/>
</dbReference>
<dbReference type="EMBL" id="JAKELO010000002">
    <property type="protein sequence ID" value="MDE4908819.1"/>
    <property type="molecule type" value="Genomic_DNA"/>
</dbReference>
<dbReference type="InterPro" id="IPR029479">
    <property type="entry name" value="Nitroreductase"/>
</dbReference>
<proteinExistence type="predicted"/>
<reference evidence="2" key="1">
    <citation type="submission" date="2022-01" db="EMBL/GenBank/DDBJ databases">
        <title>Draft genome of Methanogenium marinum DSM 15558.</title>
        <authorList>
            <person name="Chen S.-C."/>
            <person name="You Y.-T."/>
        </authorList>
    </citation>
    <scope>NUCLEOTIDE SEQUENCE</scope>
    <source>
        <strain evidence="2">DSM 15558</strain>
    </source>
</reference>
<evidence type="ECO:0000313" key="3">
    <source>
        <dbReference type="Proteomes" id="UP001143747"/>
    </source>
</evidence>